<gene>
    <name evidence="8" type="ORF">OG579_14330</name>
</gene>
<dbReference type="InterPro" id="IPR000914">
    <property type="entry name" value="SBP_5_dom"/>
</dbReference>
<protein>
    <submittedName>
        <fullName evidence="8">ABC transporter substrate-binding protein</fullName>
    </submittedName>
</protein>
<sequence>MLTTLLRAHRATATILVALFVIVAGSACASDPEPGSGGGAPSGTPTSGGTFTIALDQYPSRGLNPHYGSAFDASQILRNTYDSLISEDAQENFHPWLAKSWTVSPDGKTYDFTLRDGVTFSNGEKLDAAAVKTTLDKLRDPDYPSWTTLGILQYSSVTGVDVVSPEQVRITLSSPRADFLSTLAGLSGAIVAPSTLQADKTTLTSGADLIGSGPFIIDRTIQGQEIRFRKNPAYRWGPATARHQGAAYVDSLVVKYVPEGSTRAGLLRSGEVDAISTVKATDIGLFRGVANFQYDQVGSAASPTVIMLNTTQGATRDPRVRNAIARGVDLSAVIKSVTRDTQQRAWSLISPDSKYFEAKYDNATPVDLQAARDELTQAGWAGKPGQEFRTDAAGQPLRIRLLATTPTYPLDDVLKAWQAELRQNLGVDVGLQYVENAQVYDLLAKNDYEAFPRQVGGLDLSLQLNRAFGSTTTDLKYGQIDGITIGSIVAGSKLRDPQVDKWLVEATQATDPATRTSLFDRVVGRVLGANIAIPLFTDRNSVAASSKVFNLPSVFDAPRNIANGWSYDIAVRAS</sequence>
<dbReference type="EMBL" id="CP108021">
    <property type="protein sequence ID" value="WUM18899.1"/>
    <property type="molecule type" value="Genomic_DNA"/>
</dbReference>
<dbReference type="GO" id="GO:0030313">
    <property type="term" value="C:cell envelope"/>
    <property type="evidence" value="ECO:0007669"/>
    <property type="project" value="UniProtKB-SubCell"/>
</dbReference>
<evidence type="ECO:0000259" key="7">
    <source>
        <dbReference type="Pfam" id="PF00496"/>
    </source>
</evidence>
<feature type="region of interest" description="Disordered" evidence="5">
    <location>
        <begin position="31"/>
        <end position="50"/>
    </location>
</feature>
<dbReference type="RefSeq" id="WP_328856474.1">
    <property type="nucleotide sequence ID" value="NZ_CP108021.1"/>
</dbReference>
<evidence type="ECO:0000256" key="2">
    <source>
        <dbReference type="ARBA" id="ARBA00005695"/>
    </source>
</evidence>
<name>A0AAU4JYN5_9NOCA</name>
<evidence type="ECO:0000256" key="5">
    <source>
        <dbReference type="SAM" id="MobiDB-lite"/>
    </source>
</evidence>
<feature type="domain" description="Solute-binding protein family 5" evidence="7">
    <location>
        <begin position="93"/>
        <end position="455"/>
    </location>
</feature>
<dbReference type="PROSITE" id="PS51257">
    <property type="entry name" value="PROKAR_LIPOPROTEIN"/>
    <property type="match status" value="1"/>
</dbReference>
<keyword evidence="4 6" id="KW-0732">Signal</keyword>
<dbReference type="GO" id="GO:0042597">
    <property type="term" value="C:periplasmic space"/>
    <property type="evidence" value="ECO:0007669"/>
    <property type="project" value="UniProtKB-ARBA"/>
</dbReference>
<dbReference type="InterPro" id="IPR039424">
    <property type="entry name" value="SBP_5"/>
</dbReference>
<comment type="subcellular location">
    <subcellularLocation>
        <location evidence="1">Cell envelope</location>
    </subcellularLocation>
</comment>
<feature type="chain" id="PRO_5043480791" evidence="6">
    <location>
        <begin position="30"/>
        <end position="574"/>
    </location>
</feature>
<dbReference type="SUPFAM" id="SSF53850">
    <property type="entry name" value="Periplasmic binding protein-like II"/>
    <property type="match status" value="1"/>
</dbReference>
<dbReference type="PANTHER" id="PTHR30290">
    <property type="entry name" value="PERIPLASMIC BINDING COMPONENT OF ABC TRANSPORTER"/>
    <property type="match status" value="1"/>
</dbReference>
<accession>A0AAU4JYN5</accession>
<dbReference type="InterPro" id="IPR030678">
    <property type="entry name" value="Peptide/Ni-bd"/>
</dbReference>
<proteinExistence type="inferred from homology"/>
<dbReference type="Gene3D" id="3.40.190.10">
    <property type="entry name" value="Periplasmic binding protein-like II"/>
    <property type="match status" value="1"/>
</dbReference>
<evidence type="ECO:0000256" key="1">
    <source>
        <dbReference type="ARBA" id="ARBA00004196"/>
    </source>
</evidence>
<dbReference type="PANTHER" id="PTHR30290:SF10">
    <property type="entry name" value="PERIPLASMIC OLIGOPEPTIDE-BINDING PROTEIN-RELATED"/>
    <property type="match status" value="1"/>
</dbReference>
<comment type="similarity">
    <text evidence="2">Belongs to the bacterial solute-binding protein 5 family.</text>
</comment>
<dbReference type="GO" id="GO:0043190">
    <property type="term" value="C:ATP-binding cassette (ABC) transporter complex"/>
    <property type="evidence" value="ECO:0007669"/>
    <property type="project" value="InterPro"/>
</dbReference>
<keyword evidence="9" id="KW-1185">Reference proteome</keyword>
<dbReference type="GO" id="GO:0015833">
    <property type="term" value="P:peptide transport"/>
    <property type="evidence" value="ECO:0007669"/>
    <property type="project" value="TreeGrafter"/>
</dbReference>
<evidence type="ECO:0000313" key="8">
    <source>
        <dbReference type="EMBL" id="WUM18899.1"/>
    </source>
</evidence>
<dbReference type="Proteomes" id="UP001432128">
    <property type="component" value="Chromosome"/>
</dbReference>
<dbReference type="GO" id="GO:1904680">
    <property type="term" value="F:peptide transmembrane transporter activity"/>
    <property type="evidence" value="ECO:0007669"/>
    <property type="project" value="TreeGrafter"/>
</dbReference>
<evidence type="ECO:0000256" key="4">
    <source>
        <dbReference type="ARBA" id="ARBA00022729"/>
    </source>
</evidence>
<reference evidence="8 9" key="1">
    <citation type="submission" date="2022-10" db="EMBL/GenBank/DDBJ databases">
        <title>The complete genomes of actinobacterial strains from the NBC collection.</title>
        <authorList>
            <person name="Joergensen T.S."/>
            <person name="Alvarez Arevalo M."/>
            <person name="Sterndorff E.B."/>
            <person name="Faurdal D."/>
            <person name="Vuksanovic O."/>
            <person name="Mourched A.-S."/>
            <person name="Charusanti P."/>
            <person name="Shaw S."/>
            <person name="Blin K."/>
            <person name="Weber T."/>
        </authorList>
    </citation>
    <scope>NUCLEOTIDE SEQUENCE [LARGE SCALE GENOMIC DNA]</scope>
    <source>
        <strain evidence="8 9">NBC_00319</strain>
    </source>
</reference>
<evidence type="ECO:0000313" key="9">
    <source>
        <dbReference type="Proteomes" id="UP001432128"/>
    </source>
</evidence>
<feature type="signal peptide" evidence="6">
    <location>
        <begin position="1"/>
        <end position="29"/>
    </location>
</feature>
<dbReference type="Gene3D" id="3.10.105.10">
    <property type="entry name" value="Dipeptide-binding Protein, Domain 3"/>
    <property type="match status" value="1"/>
</dbReference>
<dbReference type="AlphaFoldDB" id="A0AAU4JYN5"/>
<dbReference type="PIRSF" id="PIRSF002741">
    <property type="entry name" value="MppA"/>
    <property type="match status" value="1"/>
</dbReference>
<keyword evidence="3" id="KW-0813">Transport</keyword>
<dbReference type="KEGG" id="whr:OG579_14330"/>
<evidence type="ECO:0000256" key="3">
    <source>
        <dbReference type="ARBA" id="ARBA00022448"/>
    </source>
</evidence>
<dbReference type="Pfam" id="PF00496">
    <property type="entry name" value="SBP_bac_5"/>
    <property type="match status" value="1"/>
</dbReference>
<organism evidence="8 9">
    <name type="scientific">Williamsia herbipolensis</name>
    <dbReference type="NCBI Taxonomy" id="1603258"/>
    <lineage>
        <taxon>Bacteria</taxon>
        <taxon>Bacillati</taxon>
        <taxon>Actinomycetota</taxon>
        <taxon>Actinomycetes</taxon>
        <taxon>Mycobacteriales</taxon>
        <taxon>Nocardiaceae</taxon>
        <taxon>Williamsia</taxon>
    </lineage>
</organism>
<evidence type="ECO:0000256" key="6">
    <source>
        <dbReference type="SAM" id="SignalP"/>
    </source>
</evidence>